<proteinExistence type="predicted"/>
<keyword evidence="1" id="KW-0472">Membrane</keyword>
<dbReference type="KEGG" id="cmt:CCM_04717"/>
<dbReference type="InParanoid" id="G3JD17"/>
<accession>G3JD17</accession>
<keyword evidence="1" id="KW-0812">Transmembrane</keyword>
<organism evidence="2 3">
    <name type="scientific">Cordyceps militaris (strain CM01)</name>
    <name type="common">Caterpillar fungus</name>
    <dbReference type="NCBI Taxonomy" id="983644"/>
    <lineage>
        <taxon>Eukaryota</taxon>
        <taxon>Fungi</taxon>
        <taxon>Dikarya</taxon>
        <taxon>Ascomycota</taxon>
        <taxon>Pezizomycotina</taxon>
        <taxon>Sordariomycetes</taxon>
        <taxon>Hypocreomycetidae</taxon>
        <taxon>Hypocreales</taxon>
        <taxon>Cordycipitaceae</taxon>
        <taxon>Cordyceps</taxon>
    </lineage>
</organism>
<dbReference type="OrthoDB" id="5036969at2759"/>
<keyword evidence="3" id="KW-1185">Reference proteome</keyword>
<dbReference type="HOGENOM" id="CLU_1331901_0_0_1"/>
<dbReference type="GeneID" id="18166738"/>
<dbReference type="AlphaFoldDB" id="G3JD17"/>
<protein>
    <submittedName>
        <fullName evidence="2">Uncharacterized protein</fullName>
    </submittedName>
</protein>
<reference evidence="2 3" key="1">
    <citation type="journal article" date="2011" name="Genome Biol.">
        <title>Genome sequence of the insect pathogenic fungus Cordyceps militaris, a valued traditional Chinese medicine.</title>
        <authorList>
            <person name="Zheng P."/>
            <person name="Xia Y."/>
            <person name="Xiao G."/>
            <person name="Xiong C."/>
            <person name="Hu X."/>
            <person name="Zhang S."/>
            <person name="Zheng H."/>
            <person name="Huang Y."/>
            <person name="Zhou Y."/>
            <person name="Wang S."/>
            <person name="Zhao G.P."/>
            <person name="Liu X."/>
            <person name="St Leger R.J."/>
            <person name="Wang C."/>
        </authorList>
    </citation>
    <scope>NUCLEOTIDE SEQUENCE [LARGE SCALE GENOMIC DNA]</scope>
    <source>
        <strain evidence="2 3">CM01</strain>
    </source>
</reference>
<dbReference type="RefSeq" id="XP_006669926.1">
    <property type="nucleotide sequence ID" value="XM_006669863.1"/>
</dbReference>
<gene>
    <name evidence="2" type="ORF">CCM_04717</name>
</gene>
<dbReference type="EMBL" id="JH126401">
    <property type="protein sequence ID" value="EGX93343.1"/>
    <property type="molecule type" value="Genomic_DNA"/>
</dbReference>
<keyword evidence="1" id="KW-1133">Transmembrane helix</keyword>
<feature type="transmembrane region" description="Helical" evidence="1">
    <location>
        <begin position="169"/>
        <end position="191"/>
    </location>
</feature>
<evidence type="ECO:0000313" key="3">
    <source>
        <dbReference type="Proteomes" id="UP000001610"/>
    </source>
</evidence>
<dbReference type="VEuPathDB" id="FungiDB:CCM_04717"/>
<sequence>MKRVSATPGCPGCANPLLQARKFPHDPTTLSCAPKASNPSGRQLPLVSPPYSIATRRSHVSGTMGGLVASLRYPFISPIPLPVLAVLPQTAKLGFFSPASAPSLVAWARPGQILQDLVGCFLGSQTHDALFSQLPAYVTVSDKPCCATASSCSETLPFRLLDIRLVSPWSYLVVSPTFAPLTASFLGAFLLPPWLPPSHAITHPCA</sequence>
<dbReference type="Proteomes" id="UP000001610">
    <property type="component" value="Unassembled WGS sequence"/>
</dbReference>
<evidence type="ECO:0000313" key="2">
    <source>
        <dbReference type="EMBL" id="EGX93343.1"/>
    </source>
</evidence>
<evidence type="ECO:0000256" key="1">
    <source>
        <dbReference type="SAM" id="Phobius"/>
    </source>
</evidence>
<name>G3JD17_CORMM</name>